<organism evidence="8 9">
    <name type="scientific">Adiantum capillus-veneris</name>
    <name type="common">Maidenhair fern</name>
    <dbReference type="NCBI Taxonomy" id="13818"/>
    <lineage>
        <taxon>Eukaryota</taxon>
        <taxon>Viridiplantae</taxon>
        <taxon>Streptophyta</taxon>
        <taxon>Embryophyta</taxon>
        <taxon>Tracheophyta</taxon>
        <taxon>Polypodiopsida</taxon>
        <taxon>Polypodiidae</taxon>
        <taxon>Polypodiales</taxon>
        <taxon>Pteridineae</taxon>
        <taxon>Pteridaceae</taxon>
        <taxon>Vittarioideae</taxon>
        <taxon>Adiantum</taxon>
    </lineage>
</organism>
<feature type="compositionally biased region" description="Basic and acidic residues" evidence="6">
    <location>
        <begin position="14"/>
        <end position="28"/>
    </location>
</feature>
<dbReference type="PANTHER" id="PTHR12838">
    <property type="entry name" value="U3 SMALL NUCLEOLAR RNA-ASSOCIATED PROTEIN 11"/>
    <property type="match status" value="1"/>
</dbReference>
<sequence>MSSLRNAVRRREHKERSQPSDRQKYGLLEKHKDYVLRAQDFHRKEDAIKKLKEKAATRNPDEFYFKMINTKTVGGVHRQQTAAKQYTHEELLLMKTQDIAYVLSKAQSEQKKVERLQAALHSLDQPPINKHTYFAEDGKAAKEMMPLLMSDQSQGQAVGNKLPKRIKKLRDGAYRELEERKERAAKLRSMVLTMSMQKEVMGKGRKRKLNGDEVSPTTEAPVFKWHKERKR</sequence>
<evidence type="ECO:0000256" key="6">
    <source>
        <dbReference type="SAM" id="MobiDB-lite"/>
    </source>
</evidence>
<keyword evidence="9" id="KW-1185">Reference proteome</keyword>
<keyword evidence="3 5" id="KW-0698">rRNA processing</keyword>
<evidence type="ECO:0000313" key="9">
    <source>
        <dbReference type="Proteomes" id="UP000886520"/>
    </source>
</evidence>
<comment type="caution">
    <text evidence="8">The sequence shown here is derived from an EMBL/GenBank/DDBJ whole genome shotgun (WGS) entry which is preliminary data.</text>
</comment>
<feature type="region of interest" description="Disordered" evidence="6">
    <location>
        <begin position="195"/>
        <end position="231"/>
    </location>
</feature>
<accession>A0A9D4UMR2</accession>
<comment type="similarity">
    <text evidence="2 5">Belongs to the UTP11 family.</text>
</comment>
<dbReference type="InterPro" id="IPR007144">
    <property type="entry name" value="SSU_processome_Utp11"/>
</dbReference>
<comment type="subunit">
    <text evidence="5">Component of the ribosomal small subunit (SSU) processome.</text>
</comment>
<dbReference type="GO" id="GO:0006364">
    <property type="term" value="P:rRNA processing"/>
    <property type="evidence" value="ECO:0007669"/>
    <property type="project" value="UniProtKB-UniRule"/>
</dbReference>
<evidence type="ECO:0000256" key="4">
    <source>
        <dbReference type="ARBA" id="ARBA00023242"/>
    </source>
</evidence>
<dbReference type="EMBL" id="JABFUD020000014">
    <property type="protein sequence ID" value="KAI5070256.1"/>
    <property type="molecule type" value="Genomic_DNA"/>
</dbReference>
<dbReference type="PIRSF" id="PIRSF015952">
    <property type="entry name" value="U3snoRNP11"/>
    <property type="match status" value="1"/>
</dbReference>
<reference evidence="8" key="1">
    <citation type="submission" date="2021-01" db="EMBL/GenBank/DDBJ databases">
        <title>Adiantum capillus-veneris genome.</title>
        <authorList>
            <person name="Fang Y."/>
            <person name="Liao Q."/>
        </authorList>
    </citation>
    <scope>NUCLEOTIDE SEQUENCE</scope>
    <source>
        <strain evidence="8">H3</strain>
        <tissue evidence="8">Leaf</tissue>
    </source>
</reference>
<evidence type="ECO:0000256" key="3">
    <source>
        <dbReference type="ARBA" id="ARBA00022552"/>
    </source>
</evidence>
<dbReference type="Pfam" id="PF03998">
    <property type="entry name" value="Utp11"/>
    <property type="match status" value="1"/>
</dbReference>
<comment type="subcellular location">
    <subcellularLocation>
        <location evidence="1 5">Nucleus</location>
        <location evidence="1 5">Nucleolus</location>
    </subcellularLocation>
</comment>
<keyword evidence="4 5" id="KW-0539">Nucleus</keyword>
<evidence type="ECO:0000256" key="5">
    <source>
        <dbReference type="PIRNR" id="PIRNR015952"/>
    </source>
</evidence>
<name>A0A9D4UMR2_ADICA</name>
<dbReference type="AlphaFoldDB" id="A0A9D4UMR2"/>
<evidence type="ECO:0000256" key="2">
    <source>
        <dbReference type="ARBA" id="ARBA00008105"/>
    </source>
</evidence>
<dbReference type="OrthoDB" id="29058at2759"/>
<dbReference type="PANTHER" id="PTHR12838:SF0">
    <property type="entry name" value="U3 SMALL NUCLEOLAR RNA-ASSOCIATED PROTEIN 11-RELATED"/>
    <property type="match status" value="1"/>
</dbReference>
<evidence type="ECO:0000313" key="8">
    <source>
        <dbReference type="EMBL" id="KAI5070761.1"/>
    </source>
</evidence>
<protein>
    <recommendedName>
        <fullName evidence="5">U3 small nucleolar RNA-associated protein 11</fullName>
        <shortName evidence="5">U3 snoRNA-associated protein 11</shortName>
    </recommendedName>
</protein>
<gene>
    <name evidence="7" type="ORF">GOP47_0014599</name>
    <name evidence="8" type="ORF">GOP47_0015104</name>
</gene>
<evidence type="ECO:0000256" key="1">
    <source>
        <dbReference type="ARBA" id="ARBA00004604"/>
    </source>
</evidence>
<dbReference type="GO" id="GO:0032040">
    <property type="term" value="C:small-subunit processome"/>
    <property type="evidence" value="ECO:0007669"/>
    <property type="project" value="UniProtKB-UniRule"/>
</dbReference>
<dbReference type="Proteomes" id="UP000886520">
    <property type="component" value="Chromosome 14"/>
</dbReference>
<feature type="region of interest" description="Disordered" evidence="6">
    <location>
        <begin position="1"/>
        <end position="28"/>
    </location>
</feature>
<comment type="function">
    <text evidence="5">Involved in nucleolar processing of pre-18S ribosomal RNA.</text>
</comment>
<evidence type="ECO:0000313" key="7">
    <source>
        <dbReference type="EMBL" id="KAI5070256.1"/>
    </source>
</evidence>
<dbReference type="EMBL" id="JABFUD020000014">
    <property type="protein sequence ID" value="KAI5070761.1"/>
    <property type="molecule type" value="Genomic_DNA"/>
</dbReference>
<proteinExistence type="inferred from homology"/>